<dbReference type="AlphaFoldDB" id="A0A4S4G0N9"/>
<accession>A0A4S4G0N9</accession>
<dbReference type="EMBL" id="SSTJ01000012">
    <property type="protein sequence ID" value="THG36723.1"/>
    <property type="molecule type" value="Genomic_DNA"/>
</dbReference>
<dbReference type="RefSeq" id="WP_136435238.1">
    <property type="nucleotide sequence ID" value="NZ_SSTJ01000012.1"/>
</dbReference>
<evidence type="ECO:0000313" key="1">
    <source>
        <dbReference type="EMBL" id="THG36723.1"/>
    </source>
</evidence>
<name>A0A4S4G0N9_9ACTN</name>
<comment type="caution">
    <text evidence="1">The sequence shown here is derived from an EMBL/GenBank/DDBJ whole genome shotgun (WGS) entry which is preliminary data.</text>
</comment>
<organism evidence="1 2">
    <name type="scientific">Adlercreutzia caecimuris</name>
    <dbReference type="NCBI Taxonomy" id="671266"/>
    <lineage>
        <taxon>Bacteria</taxon>
        <taxon>Bacillati</taxon>
        <taxon>Actinomycetota</taxon>
        <taxon>Coriobacteriia</taxon>
        <taxon>Eggerthellales</taxon>
        <taxon>Eggerthellaceae</taxon>
        <taxon>Adlercreutzia</taxon>
    </lineage>
</organism>
<evidence type="ECO:0000313" key="2">
    <source>
        <dbReference type="Proteomes" id="UP000308978"/>
    </source>
</evidence>
<gene>
    <name evidence="1" type="ORF">E5986_08990</name>
</gene>
<proteinExistence type="predicted"/>
<reference evidence="1 2" key="1">
    <citation type="submission" date="2019-04" db="EMBL/GenBank/DDBJ databases">
        <title>Microbes associate with the intestines of laboratory mice.</title>
        <authorList>
            <person name="Navarre W."/>
            <person name="Wong E."/>
            <person name="Huang K.C."/>
            <person name="Tropini C."/>
            <person name="Ng K."/>
            <person name="Yu B."/>
        </authorList>
    </citation>
    <scope>NUCLEOTIDE SEQUENCE [LARGE SCALE GENOMIC DNA]</scope>
    <source>
        <strain evidence="1 2">NM80_B27</strain>
    </source>
</reference>
<dbReference type="Proteomes" id="UP000308978">
    <property type="component" value="Unassembled WGS sequence"/>
</dbReference>
<protein>
    <submittedName>
        <fullName evidence="1">Uncharacterized protein</fullName>
    </submittedName>
</protein>
<sequence length="65" mass="6987">MATIDVDALRGYLRDYYGTAMMGGLWPAAADLGEVDALDGYELCELAEALGVDLRQFVVGDREGS</sequence>